<evidence type="ECO:0000313" key="4">
    <source>
        <dbReference type="Proteomes" id="UP001224661"/>
    </source>
</evidence>
<dbReference type="RefSeq" id="WP_282512047.1">
    <property type="nucleotide sequence ID" value="NZ_JASCIR010000005.1"/>
</dbReference>
<comment type="caution">
    <text evidence="3">The sequence shown here is derived from an EMBL/GenBank/DDBJ whole genome shotgun (WGS) entry which is preliminary data.</text>
</comment>
<gene>
    <name evidence="3" type="ORF">QIS99_08435</name>
</gene>
<name>A0ABT6RP79_9ACTN</name>
<keyword evidence="1" id="KW-0175">Coiled coil</keyword>
<evidence type="ECO:0000256" key="1">
    <source>
        <dbReference type="SAM" id="Coils"/>
    </source>
</evidence>
<protein>
    <submittedName>
        <fullName evidence="3">Uncharacterized protein</fullName>
    </submittedName>
</protein>
<proteinExistence type="predicted"/>
<keyword evidence="4" id="KW-1185">Reference proteome</keyword>
<evidence type="ECO:0000256" key="2">
    <source>
        <dbReference type="SAM" id="MobiDB-lite"/>
    </source>
</evidence>
<dbReference type="Proteomes" id="UP001224661">
    <property type="component" value="Unassembled WGS sequence"/>
</dbReference>
<accession>A0ABT6RP79</accession>
<dbReference type="EMBL" id="JASCIR010000005">
    <property type="protein sequence ID" value="MDI3386241.1"/>
    <property type="molecule type" value="Genomic_DNA"/>
</dbReference>
<feature type="region of interest" description="Disordered" evidence="2">
    <location>
        <begin position="52"/>
        <end position="79"/>
    </location>
</feature>
<organism evidence="3 4">
    <name type="scientific">Streptomyces solicavernae</name>
    <dbReference type="NCBI Taxonomy" id="3043614"/>
    <lineage>
        <taxon>Bacteria</taxon>
        <taxon>Bacillati</taxon>
        <taxon>Actinomycetota</taxon>
        <taxon>Actinomycetes</taxon>
        <taxon>Kitasatosporales</taxon>
        <taxon>Streptomycetaceae</taxon>
        <taxon>Streptomyces</taxon>
    </lineage>
</organism>
<reference evidence="3 4" key="1">
    <citation type="submission" date="2023-05" db="EMBL/GenBank/DDBJ databases">
        <title>Draft genome sequence of Streptomyces sp. B-S-A8 isolated from a cave soil in Thailand.</title>
        <authorList>
            <person name="Chamroensaksri N."/>
            <person name="Muangham S."/>
        </authorList>
    </citation>
    <scope>NUCLEOTIDE SEQUENCE [LARGE SCALE GENOMIC DNA]</scope>
    <source>
        <strain evidence="3 4">B-S-A8</strain>
    </source>
</reference>
<dbReference type="SUPFAM" id="SSF140453">
    <property type="entry name" value="EsxAB dimer-like"/>
    <property type="match status" value="1"/>
</dbReference>
<dbReference type="InterPro" id="IPR036689">
    <property type="entry name" value="ESAT-6-like_sf"/>
</dbReference>
<sequence>MAEISDELIRLERCAEEERAKLAGLTGEAYEAQRERWRRASENVRSAIARHAEATGRSREAVEGDVQKAARRADEDPAE</sequence>
<feature type="coiled-coil region" evidence="1">
    <location>
        <begin position="1"/>
        <end position="35"/>
    </location>
</feature>
<evidence type="ECO:0000313" key="3">
    <source>
        <dbReference type="EMBL" id="MDI3386241.1"/>
    </source>
</evidence>